<proteinExistence type="inferred from homology"/>
<dbReference type="GO" id="GO:0016020">
    <property type="term" value="C:membrane"/>
    <property type="evidence" value="ECO:0007669"/>
    <property type="project" value="UniProtKB-SubCell"/>
</dbReference>
<keyword evidence="4 7" id="KW-0472">Membrane</keyword>
<feature type="transmembrane region" description="Helical" evidence="7">
    <location>
        <begin position="228"/>
        <end position="249"/>
    </location>
</feature>
<dbReference type="EMBL" id="BKCP01007737">
    <property type="protein sequence ID" value="GER47072.1"/>
    <property type="molecule type" value="Genomic_DNA"/>
</dbReference>
<comment type="catalytic activity">
    <reaction evidence="6">
        <text>phosphate(in) + H(+)(in) = phosphate(out) + H(+)(out)</text>
        <dbReference type="Rhea" id="RHEA:29939"/>
        <dbReference type="ChEBI" id="CHEBI:15378"/>
        <dbReference type="ChEBI" id="CHEBI:43474"/>
    </reaction>
    <physiologicalReaction direction="right-to-left" evidence="6">
        <dbReference type="Rhea" id="RHEA:29941"/>
    </physiologicalReaction>
</comment>
<comment type="subcellular location">
    <subcellularLocation>
        <location evidence="1">Membrane</location>
        <topology evidence="1">Multi-pass membrane protein</topology>
    </subcellularLocation>
</comment>
<dbReference type="OrthoDB" id="5296287at2759"/>
<dbReference type="InterPro" id="IPR036259">
    <property type="entry name" value="MFS_trans_sf"/>
</dbReference>
<feature type="transmembrane region" description="Helical" evidence="7">
    <location>
        <begin position="199"/>
        <end position="216"/>
    </location>
</feature>
<dbReference type="AlphaFoldDB" id="A0A5A7QQB8"/>
<keyword evidence="2 7" id="KW-0812">Transmembrane</keyword>
<comment type="similarity">
    <text evidence="5">Belongs to the major facilitator superfamily. Phosphate:H(+) symporter (TC 2.A.1.9) family.</text>
</comment>
<feature type="transmembrane region" description="Helical" evidence="7">
    <location>
        <begin position="256"/>
        <end position="275"/>
    </location>
</feature>
<evidence type="ECO:0000256" key="6">
    <source>
        <dbReference type="ARBA" id="ARBA00049011"/>
    </source>
</evidence>
<evidence type="ECO:0000256" key="7">
    <source>
        <dbReference type="SAM" id="Phobius"/>
    </source>
</evidence>
<dbReference type="PANTHER" id="PTHR24064">
    <property type="entry name" value="SOLUTE CARRIER FAMILY 22 MEMBER"/>
    <property type="match status" value="1"/>
</dbReference>
<keyword evidence="3 7" id="KW-1133">Transmembrane helix</keyword>
<name>A0A5A7QQB8_STRAF</name>
<dbReference type="Gene3D" id="1.20.1250.20">
    <property type="entry name" value="MFS general substrate transporter like domains"/>
    <property type="match status" value="1"/>
</dbReference>
<comment type="caution">
    <text evidence="8">The sequence shown here is derived from an EMBL/GenBank/DDBJ whole genome shotgun (WGS) entry which is preliminary data.</text>
</comment>
<gene>
    <name evidence="8" type="ORF">STAS_24134</name>
</gene>
<evidence type="ECO:0000256" key="4">
    <source>
        <dbReference type="ARBA" id="ARBA00023136"/>
    </source>
</evidence>
<organism evidence="8 9">
    <name type="scientific">Striga asiatica</name>
    <name type="common">Asiatic witchweed</name>
    <name type="synonym">Buchnera asiatica</name>
    <dbReference type="NCBI Taxonomy" id="4170"/>
    <lineage>
        <taxon>Eukaryota</taxon>
        <taxon>Viridiplantae</taxon>
        <taxon>Streptophyta</taxon>
        <taxon>Embryophyta</taxon>
        <taxon>Tracheophyta</taxon>
        <taxon>Spermatophyta</taxon>
        <taxon>Magnoliopsida</taxon>
        <taxon>eudicotyledons</taxon>
        <taxon>Gunneridae</taxon>
        <taxon>Pentapetalae</taxon>
        <taxon>asterids</taxon>
        <taxon>lamiids</taxon>
        <taxon>Lamiales</taxon>
        <taxon>Orobanchaceae</taxon>
        <taxon>Buchnereae</taxon>
        <taxon>Striga</taxon>
    </lineage>
</organism>
<protein>
    <submittedName>
        <fullName evidence="8">Organic cation transporter-related family protein</fullName>
    </submittedName>
</protein>
<evidence type="ECO:0000313" key="9">
    <source>
        <dbReference type="Proteomes" id="UP000325081"/>
    </source>
</evidence>
<dbReference type="SUPFAM" id="SSF103473">
    <property type="entry name" value="MFS general substrate transporter"/>
    <property type="match status" value="1"/>
</dbReference>
<keyword evidence="9" id="KW-1185">Reference proteome</keyword>
<feature type="transmembrane region" description="Helical" evidence="7">
    <location>
        <begin position="79"/>
        <end position="100"/>
    </location>
</feature>
<accession>A0A5A7QQB8</accession>
<evidence type="ECO:0000256" key="3">
    <source>
        <dbReference type="ARBA" id="ARBA00022989"/>
    </source>
</evidence>
<sequence length="389" mass="44019">MALSQSQHRLRTLDEAVETHIGEISWKQVLQLVLISLACFFDAQQNFITIFTDAHPRWSCNSQSPAACADMCRLRRAHALSCLIMSVFGSLTVFSVNVWMYAELQFMSSLGRAVIGSCSFVLGSELVGQKWRGKIRHFRLLYSIIVYFPAHESPRWLYIKGKNGSSHWNDHLLTENYVEQNHSTAFKVLFQRKWAVKRLIMNSVAGFAVGLAYYGMPLGLGSLHFNLYINVGMNAMSSLLSNVAMLFVIERMRRKVFMGGLCLLSGVCNLVGVFVRPRWKIGMELLFFSGGHGLQRAFGVRDGDVLDVREKLRCVCNMASLTTDTTKPTNTPARLQTPLNKYSPPINTFRLILPITKSRATFDRRPDRVFSPTLMYKLKCKLPMPKGIS</sequence>
<feature type="transmembrane region" description="Helical" evidence="7">
    <location>
        <begin position="106"/>
        <end position="127"/>
    </location>
</feature>
<evidence type="ECO:0000256" key="1">
    <source>
        <dbReference type="ARBA" id="ARBA00004141"/>
    </source>
</evidence>
<evidence type="ECO:0000256" key="5">
    <source>
        <dbReference type="ARBA" id="ARBA00044504"/>
    </source>
</evidence>
<dbReference type="Proteomes" id="UP000325081">
    <property type="component" value="Unassembled WGS sequence"/>
</dbReference>
<evidence type="ECO:0000256" key="2">
    <source>
        <dbReference type="ARBA" id="ARBA00022692"/>
    </source>
</evidence>
<evidence type="ECO:0000313" key="8">
    <source>
        <dbReference type="EMBL" id="GER47072.1"/>
    </source>
</evidence>
<reference evidence="9" key="1">
    <citation type="journal article" date="2019" name="Curr. Biol.">
        <title>Genome Sequence of Striga asiatica Provides Insight into the Evolution of Plant Parasitism.</title>
        <authorList>
            <person name="Yoshida S."/>
            <person name="Kim S."/>
            <person name="Wafula E.K."/>
            <person name="Tanskanen J."/>
            <person name="Kim Y.M."/>
            <person name="Honaas L."/>
            <person name="Yang Z."/>
            <person name="Spallek T."/>
            <person name="Conn C.E."/>
            <person name="Ichihashi Y."/>
            <person name="Cheong K."/>
            <person name="Cui S."/>
            <person name="Der J.P."/>
            <person name="Gundlach H."/>
            <person name="Jiao Y."/>
            <person name="Hori C."/>
            <person name="Ishida J.K."/>
            <person name="Kasahara H."/>
            <person name="Kiba T."/>
            <person name="Kim M.S."/>
            <person name="Koo N."/>
            <person name="Laohavisit A."/>
            <person name="Lee Y.H."/>
            <person name="Lumba S."/>
            <person name="McCourt P."/>
            <person name="Mortimer J.C."/>
            <person name="Mutuku J.M."/>
            <person name="Nomura T."/>
            <person name="Sasaki-Sekimoto Y."/>
            <person name="Seto Y."/>
            <person name="Wang Y."/>
            <person name="Wakatake T."/>
            <person name="Sakakibara H."/>
            <person name="Demura T."/>
            <person name="Yamaguchi S."/>
            <person name="Yoneyama K."/>
            <person name="Manabe R.I."/>
            <person name="Nelson D.C."/>
            <person name="Schulman A.H."/>
            <person name="Timko M.P."/>
            <person name="dePamphilis C.W."/>
            <person name="Choi D."/>
            <person name="Shirasu K."/>
        </authorList>
    </citation>
    <scope>NUCLEOTIDE SEQUENCE [LARGE SCALE GENOMIC DNA]</scope>
    <source>
        <strain evidence="9">cv. UVA1</strain>
    </source>
</reference>